<reference evidence="2 3" key="2">
    <citation type="submission" date="2018-11" db="EMBL/GenBank/DDBJ databases">
        <authorList>
            <consortium name="Pathogen Informatics"/>
        </authorList>
    </citation>
    <scope>NUCLEOTIDE SEQUENCE [LARGE SCALE GENOMIC DNA]</scope>
</reference>
<dbReference type="EMBL" id="UYRS01018401">
    <property type="protein sequence ID" value="VDK34713.1"/>
    <property type="molecule type" value="Genomic_DNA"/>
</dbReference>
<protein>
    <submittedName>
        <fullName evidence="4">Protein SQS1</fullName>
    </submittedName>
</protein>
<feature type="compositionally biased region" description="Basic residues" evidence="1">
    <location>
        <begin position="203"/>
        <end position="218"/>
    </location>
</feature>
<feature type="compositionally biased region" description="Acidic residues" evidence="1">
    <location>
        <begin position="346"/>
        <end position="361"/>
    </location>
</feature>
<evidence type="ECO:0000256" key="1">
    <source>
        <dbReference type="SAM" id="MobiDB-lite"/>
    </source>
</evidence>
<proteinExistence type="predicted"/>
<sequence>MSSYRNEERAKSHTAGTRMRGDVRFASKDEDSRRFDGPRRLRGGYTSHPYEMGNERVVHCNRYNNGLIVRVPNDLCHNPNASSTSRRGQSGNHPQASMRSNFKSANSGHPTDAPKTSGEWDRSSGGRRGGGVGGVSNGGGRMRRRGGGSGGDDATASLRVPDNESAHDQDVRISHFVYCAIVPNAEKADDWLSGYQTDEKPRGGFHQRGKTRGFRSARRGGSWRGATNGHLGSKNEVEDGAPGVGEHGNSENPEDSNSTDDDQYRLTVDLKTFTVTDPLISDPILTVPISSWSKDDLACVVFGQVDDVQHADVNLGQANDREEHIDGGLNLLVESHQEAVNSLEESSGEEEEGEDSEEASEASDSGPASGTDGDTSEVPNEGIEAVEVLEEDASQAGRVSGEPGPLEEV</sequence>
<reference evidence="4" key="1">
    <citation type="submission" date="2016-04" db="UniProtKB">
        <authorList>
            <consortium name="WormBaseParasite"/>
        </authorList>
    </citation>
    <scope>IDENTIFICATION</scope>
</reference>
<feature type="compositionally biased region" description="Acidic residues" evidence="1">
    <location>
        <begin position="252"/>
        <end position="261"/>
    </location>
</feature>
<feature type="region of interest" description="Disordered" evidence="1">
    <location>
        <begin position="1"/>
        <end position="50"/>
    </location>
</feature>
<organism evidence="4">
    <name type="scientific">Taenia asiatica</name>
    <name type="common">Asian tapeworm</name>
    <dbReference type="NCBI Taxonomy" id="60517"/>
    <lineage>
        <taxon>Eukaryota</taxon>
        <taxon>Metazoa</taxon>
        <taxon>Spiralia</taxon>
        <taxon>Lophotrochozoa</taxon>
        <taxon>Platyhelminthes</taxon>
        <taxon>Cestoda</taxon>
        <taxon>Eucestoda</taxon>
        <taxon>Cyclophyllidea</taxon>
        <taxon>Taeniidae</taxon>
        <taxon>Taenia</taxon>
    </lineage>
</organism>
<dbReference type="WBParaSite" id="TASK_0000521401-mRNA-1">
    <property type="protein sequence ID" value="TASK_0000521401-mRNA-1"/>
    <property type="gene ID" value="TASK_0000521401"/>
</dbReference>
<dbReference type="OrthoDB" id="10368378at2759"/>
<feature type="compositionally biased region" description="Gly residues" evidence="1">
    <location>
        <begin position="126"/>
        <end position="140"/>
    </location>
</feature>
<feature type="compositionally biased region" description="Basic and acidic residues" evidence="1">
    <location>
        <begin position="1"/>
        <end position="11"/>
    </location>
</feature>
<feature type="compositionally biased region" description="Basic and acidic residues" evidence="1">
    <location>
        <begin position="19"/>
        <end position="39"/>
    </location>
</feature>
<feature type="compositionally biased region" description="Polar residues" evidence="1">
    <location>
        <begin position="79"/>
        <end position="109"/>
    </location>
</feature>
<feature type="region of interest" description="Disordered" evidence="1">
    <location>
        <begin position="338"/>
        <end position="409"/>
    </location>
</feature>
<accession>A0A158R8D2</accession>
<name>A0A158R8D2_TAEAS</name>
<feature type="region of interest" description="Disordered" evidence="1">
    <location>
        <begin position="194"/>
        <end position="263"/>
    </location>
</feature>
<evidence type="ECO:0000313" key="2">
    <source>
        <dbReference type="EMBL" id="VDK34713.1"/>
    </source>
</evidence>
<keyword evidence="3" id="KW-1185">Reference proteome</keyword>
<evidence type="ECO:0000313" key="4">
    <source>
        <dbReference type="WBParaSite" id="TASK_0000521401-mRNA-1"/>
    </source>
</evidence>
<dbReference type="Proteomes" id="UP000282613">
    <property type="component" value="Unassembled WGS sequence"/>
</dbReference>
<evidence type="ECO:0000313" key="3">
    <source>
        <dbReference type="Proteomes" id="UP000282613"/>
    </source>
</evidence>
<gene>
    <name evidence="2" type="ORF">TASK_LOCUS5215</name>
</gene>
<feature type="region of interest" description="Disordered" evidence="1">
    <location>
        <begin position="78"/>
        <end position="167"/>
    </location>
</feature>
<dbReference type="AlphaFoldDB" id="A0A158R8D2"/>